<dbReference type="AlphaFoldDB" id="A0A444BBV8"/>
<organism evidence="3 4">
    <name type="scientific">Janibacter hoylei PVAS-1</name>
    <dbReference type="NCBI Taxonomy" id="1210046"/>
    <lineage>
        <taxon>Bacteria</taxon>
        <taxon>Bacillati</taxon>
        <taxon>Actinomycetota</taxon>
        <taxon>Actinomycetes</taxon>
        <taxon>Micrococcales</taxon>
        <taxon>Intrasporangiaceae</taxon>
        <taxon>Janibacter</taxon>
    </lineage>
</organism>
<comment type="caution">
    <text evidence="3">The sequence shown here is derived from an EMBL/GenBank/DDBJ whole genome shotgun (WGS) entry which is preliminary data.</text>
</comment>
<dbReference type="EMBL" id="PIPF01000001">
    <property type="protein sequence ID" value="RWU85856.1"/>
    <property type="molecule type" value="Genomic_DNA"/>
</dbReference>
<dbReference type="SUPFAM" id="SSF51679">
    <property type="entry name" value="Bacterial luciferase-like"/>
    <property type="match status" value="1"/>
</dbReference>
<comment type="similarity">
    <text evidence="1">To bacterial alkanal monooxygenase alpha and beta chains.</text>
</comment>
<accession>A0A444BBV8</accession>
<feature type="domain" description="Luciferase-like" evidence="2">
    <location>
        <begin position="2"/>
        <end position="292"/>
    </location>
</feature>
<keyword evidence="4" id="KW-1185">Reference proteome</keyword>
<dbReference type="InterPro" id="IPR050766">
    <property type="entry name" value="Bact_Lucif_Oxidored"/>
</dbReference>
<protein>
    <submittedName>
        <fullName evidence="3">LLM class flavin-dependent oxidoreductase</fullName>
    </submittedName>
</protein>
<dbReference type="Gene3D" id="3.20.20.30">
    <property type="entry name" value="Luciferase-like domain"/>
    <property type="match status" value="1"/>
</dbReference>
<dbReference type="PANTHER" id="PTHR30137:SF6">
    <property type="entry name" value="LUCIFERASE-LIKE MONOOXYGENASE"/>
    <property type="match status" value="1"/>
</dbReference>
<evidence type="ECO:0000313" key="3">
    <source>
        <dbReference type="EMBL" id="RWU85856.1"/>
    </source>
</evidence>
<dbReference type="NCBIfam" id="TIGR03558">
    <property type="entry name" value="oxido_grp_1"/>
    <property type="match status" value="1"/>
</dbReference>
<dbReference type="InterPro" id="IPR036661">
    <property type="entry name" value="Luciferase-like_sf"/>
</dbReference>
<evidence type="ECO:0000313" key="4">
    <source>
        <dbReference type="Proteomes" id="UP000288711"/>
    </source>
</evidence>
<sequence length="317" mass="33626">MPISLLDRSRTRAGEPAARALRDTVERARRAEELGFGRIWVAEHHAVPGIASGSPPLLMAAIAARTARIRVGSGGVMLPNHRPIVVAEQAKMLAALHSDRIDLGVGRSLGFTAPVRDALGVHDYGPEHFARDLEELTALLAGTAAVTAMPKGVPAPPLLVLATGSGLAVAARLGLPVVVGGPLLRGDLVPLDDYRAGFRPHRPDDVPRVLVSVDVLVADSREQARELAMPEAWAMVESRTTGAFPPLRPEPAMRLTARQQEQVEQHLDQVVHGTATDVADQLTAIVERTGADEVLAFSSTHDRAALADSDAALASLR</sequence>
<dbReference type="GO" id="GO:0005829">
    <property type="term" value="C:cytosol"/>
    <property type="evidence" value="ECO:0007669"/>
    <property type="project" value="TreeGrafter"/>
</dbReference>
<dbReference type="PANTHER" id="PTHR30137">
    <property type="entry name" value="LUCIFERASE-LIKE MONOOXYGENASE"/>
    <property type="match status" value="1"/>
</dbReference>
<evidence type="ECO:0000259" key="2">
    <source>
        <dbReference type="Pfam" id="PF00296"/>
    </source>
</evidence>
<dbReference type="CDD" id="cd00347">
    <property type="entry name" value="Flavin_utilizing_monoxygenases"/>
    <property type="match status" value="1"/>
</dbReference>
<evidence type="ECO:0000256" key="1">
    <source>
        <dbReference type="ARBA" id="ARBA00007789"/>
    </source>
</evidence>
<dbReference type="Pfam" id="PF00296">
    <property type="entry name" value="Bac_luciferase"/>
    <property type="match status" value="1"/>
</dbReference>
<reference evidence="3 4" key="1">
    <citation type="journal article" date="2009" name="Int. J. Syst. Evol. Microbiol.">
        <title>Janibacter hoylei sp. nov., Bacillus isronensis sp. nov. and Bacillus aryabhattai sp. nov., isolated from cryotubes used for collecting air from the upper atmosphere.</title>
        <authorList>
            <person name="Shivaji S."/>
            <person name="Chaturvedi P."/>
            <person name="Begum Z."/>
            <person name="Pindi P.K."/>
            <person name="Manorama R."/>
            <person name="Padmanaban D.A."/>
            <person name="Shouche Y.S."/>
            <person name="Pawar S."/>
            <person name="Vaishampayan P."/>
            <person name="Dutt C.B."/>
            <person name="Datta G.N."/>
            <person name="Manchanda R.K."/>
            <person name="Rao U.R."/>
            <person name="Bhargava P.M."/>
            <person name="Narlikar J.V."/>
        </authorList>
    </citation>
    <scope>NUCLEOTIDE SEQUENCE [LARGE SCALE GENOMIC DNA]</scope>
    <source>
        <strain evidence="3 4">PVAS-1</strain>
    </source>
</reference>
<dbReference type="InterPro" id="IPR019949">
    <property type="entry name" value="CmoO-like"/>
</dbReference>
<dbReference type="InterPro" id="IPR011251">
    <property type="entry name" value="Luciferase-like_dom"/>
</dbReference>
<gene>
    <name evidence="3" type="ORF">CWN80_02180</name>
</gene>
<dbReference type="Proteomes" id="UP000288711">
    <property type="component" value="Unassembled WGS sequence"/>
</dbReference>
<dbReference type="GO" id="GO:0016705">
    <property type="term" value="F:oxidoreductase activity, acting on paired donors, with incorporation or reduction of molecular oxygen"/>
    <property type="evidence" value="ECO:0007669"/>
    <property type="project" value="InterPro"/>
</dbReference>
<proteinExistence type="predicted"/>
<name>A0A444BBV8_9MICO</name>